<accession>A0ACB8GB62</accession>
<organism evidence="1 2">
    <name type="scientific">Sphaerodactylus townsendi</name>
    <dbReference type="NCBI Taxonomy" id="933632"/>
    <lineage>
        <taxon>Eukaryota</taxon>
        <taxon>Metazoa</taxon>
        <taxon>Chordata</taxon>
        <taxon>Craniata</taxon>
        <taxon>Vertebrata</taxon>
        <taxon>Euteleostomi</taxon>
        <taxon>Lepidosauria</taxon>
        <taxon>Squamata</taxon>
        <taxon>Bifurcata</taxon>
        <taxon>Gekkota</taxon>
        <taxon>Sphaerodactylidae</taxon>
        <taxon>Sphaerodactylus</taxon>
    </lineage>
</organism>
<gene>
    <name evidence="1" type="ORF">K3G42_024334</name>
</gene>
<dbReference type="EMBL" id="CM037614">
    <property type="protein sequence ID" value="KAH8016923.1"/>
    <property type="molecule type" value="Genomic_DNA"/>
</dbReference>
<dbReference type="Proteomes" id="UP000827872">
    <property type="component" value="Linkage Group LG01"/>
</dbReference>
<name>A0ACB8GB62_9SAUR</name>
<evidence type="ECO:0000313" key="1">
    <source>
        <dbReference type="EMBL" id="KAH8016923.1"/>
    </source>
</evidence>
<comment type="caution">
    <text evidence="1">The sequence shown here is derived from an EMBL/GenBank/DDBJ whole genome shotgun (WGS) entry which is preliminary data.</text>
</comment>
<proteinExistence type="predicted"/>
<reference evidence="1" key="1">
    <citation type="submission" date="2021-08" db="EMBL/GenBank/DDBJ databases">
        <title>The first chromosome-level gecko genome reveals the dynamic sex chromosomes of Neotropical dwarf geckos (Sphaerodactylidae: Sphaerodactylus).</title>
        <authorList>
            <person name="Pinto B.J."/>
            <person name="Keating S.E."/>
            <person name="Gamble T."/>
        </authorList>
    </citation>
    <scope>NUCLEOTIDE SEQUENCE</scope>
    <source>
        <strain evidence="1">TG3544</strain>
    </source>
</reference>
<evidence type="ECO:0000313" key="2">
    <source>
        <dbReference type="Proteomes" id="UP000827872"/>
    </source>
</evidence>
<sequence>MWAVAGPRGLLVSCVPLAQPGLDLGRVRVEAEGVCQQEGASGNRNCCRASAAQSSSGSASGLQQCDCKTFFRVCLGHYQTSSPELPCTYGRRPSPRSWEPTPSACLTTRCQRRPSL</sequence>
<keyword evidence="2" id="KW-1185">Reference proteome</keyword>
<protein>
    <submittedName>
        <fullName evidence="1">Uncharacterized protein</fullName>
    </submittedName>
</protein>